<evidence type="ECO:0000256" key="2">
    <source>
        <dbReference type="SAM" id="SignalP"/>
    </source>
</evidence>
<dbReference type="EMBL" id="BSXW01000824">
    <property type="protein sequence ID" value="GMF30254.1"/>
    <property type="molecule type" value="Genomic_DNA"/>
</dbReference>
<evidence type="ECO:0000313" key="4">
    <source>
        <dbReference type="Proteomes" id="UP001165083"/>
    </source>
</evidence>
<keyword evidence="2" id="KW-0732">Signal</keyword>
<feature type="compositionally biased region" description="Low complexity" evidence="1">
    <location>
        <begin position="493"/>
        <end position="504"/>
    </location>
</feature>
<dbReference type="Proteomes" id="UP001165083">
    <property type="component" value="Unassembled WGS sequence"/>
</dbReference>
<accession>A0A9W6UDN5</accession>
<feature type="chain" id="PRO_5040800880" evidence="2">
    <location>
        <begin position="27"/>
        <end position="635"/>
    </location>
</feature>
<feature type="compositionally biased region" description="Low complexity" evidence="1">
    <location>
        <begin position="226"/>
        <end position="241"/>
    </location>
</feature>
<gene>
    <name evidence="3" type="ORF">Plil01_001289500</name>
</gene>
<reference evidence="3" key="1">
    <citation type="submission" date="2023-04" db="EMBL/GenBank/DDBJ databases">
        <title>Phytophthora lilii NBRC 32176.</title>
        <authorList>
            <person name="Ichikawa N."/>
            <person name="Sato H."/>
            <person name="Tonouchi N."/>
        </authorList>
    </citation>
    <scope>NUCLEOTIDE SEQUENCE</scope>
    <source>
        <strain evidence="3">NBRC 32176</strain>
    </source>
</reference>
<feature type="region of interest" description="Disordered" evidence="1">
    <location>
        <begin position="475"/>
        <end position="504"/>
    </location>
</feature>
<protein>
    <submittedName>
        <fullName evidence="3">Unnamed protein product</fullName>
    </submittedName>
</protein>
<keyword evidence="4" id="KW-1185">Reference proteome</keyword>
<dbReference type="AlphaFoldDB" id="A0A9W6UDN5"/>
<feature type="signal peptide" evidence="2">
    <location>
        <begin position="1"/>
        <end position="26"/>
    </location>
</feature>
<comment type="caution">
    <text evidence="3">The sequence shown here is derived from an EMBL/GenBank/DDBJ whole genome shotgun (WGS) entry which is preliminary data.</text>
</comment>
<evidence type="ECO:0000256" key="1">
    <source>
        <dbReference type="SAM" id="MobiDB-lite"/>
    </source>
</evidence>
<dbReference type="OrthoDB" id="26525at2759"/>
<name>A0A9W6UDN5_9STRA</name>
<sequence length="635" mass="69556">MVRVGVWRSAALLALCLSCLQSRGNAVSIIERDVEPTAFMTSAATLDTPPVWLVLPMLLDVQPVLLKVDVTRHVPTQIQIFCREHGMHVAQCTDSIQAALDEVVNFQRFCKKPTAESALPGFVVAKNVLRSEVEGASASWLQNDPEDVAMDFCDFARAKLGGSDGGVCIDALGKALQMSFEWMLGLTPCEQQQSPSKSEAHPGESEMSSIVDRLATVEEMIAALYSSPTETSEITSSIPEQEPSEDTDSSLPDEVTAIEEITENDQPATIVTPTQEANVFVDNILQSEAPLALEHDIDDVVSDANDEGVLPDQVDSIQHFADSLAREIEIAPEATGDEQMNFEEKLPKVGDTNVQMRNDVEVSEASDADNKSYKYSTVQDADLRRIEEGFESDKTWKIGAALVLSLSILYLAVDLMLHCVHYVAGHLEAPKQLVTVLLHDILVLIRGGPRSTLTNGYADTKKLTSGIYLVKEYERPTRGSQDAKSNEDNALAKPKSTTSSSSPPSFTCVAMMLMAGRHAPISHDTSLTQLEQQNLSTSGIVQSSTVAVNTIRQTYLRELVAVHRIQRAWKVSQHKSLFKRKYDITVTTDEDALVKSSAPIFRLLRERSKNADLTPRAIKGTAGLRRLVPNALPPM</sequence>
<evidence type="ECO:0000313" key="3">
    <source>
        <dbReference type="EMBL" id="GMF30254.1"/>
    </source>
</evidence>
<feature type="region of interest" description="Disordered" evidence="1">
    <location>
        <begin position="225"/>
        <end position="252"/>
    </location>
</feature>
<organism evidence="3 4">
    <name type="scientific">Phytophthora lilii</name>
    <dbReference type="NCBI Taxonomy" id="2077276"/>
    <lineage>
        <taxon>Eukaryota</taxon>
        <taxon>Sar</taxon>
        <taxon>Stramenopiles</taxon>
        <taxon>Oomycota</taxon>
        <taxon>Peronosporomycetes</taxon>
        <taxon>Peronosporales</taxon>
        <taxon>Peronosporaceae</taxon>
        <taxon>Phytophthora</taxon>
    </lineage>
</organism>
<proteinExistence type="predicted"/>